<dbReference type="Proteomes" id="UP000466332">
    <property type="component" value="Unassembled WGS sequence"/>
</dbReference>
<evidence type="ECO:0000313" key="2">
    <source>
        <dbReference type="EMBL" id="MYN38376.1"/>
    </source>
</evidence>
<evidence type="ECO:0000313" key="4">
    <source>
        <dbReference type="Proteomes" id="UP000469734"/>
    </source>
</evidence>
<reference evidence="3 4" key="1">
    <citation type="submission" date="2019-12" db="EMBL/GenBank/DDBJ databases">
        <title>Novel species isolated from a subtropical stream in China.</title>
        <authorList>
            <person name="Lu H."/>
        </authorList>
    </citation>
    <scope>NUCLEOTIDE SEQUENCE [LARGE SCALE GENOMIC DNA]</scope>
    <source>
        <strain evidence="2 3">FT109W</strain>
        <strain evidence="1 4">FT134W</strain>
    </source>
</reference>
<gene>
    <name evidence="2" type="ORF">GTP55_03215</name>
    <name evidence="1" type="ORF">GTP56_00920</name>
</gene>
<dbReference type="EMBL" id="WWCS01000002">
    <property type="protein sequence ID" value="MYN38376.1"/>
    <property type="molecule type" value="Genomic_DNA"/>
</dbReference>
<sequence>MQLYDLPFQLSDEVREYAAGLAGHCMRALMSEPEEGRSGLADLPTLVRSVSRLDPPSPSFCRGDCPRHLLACELAVDALQAWMVLQA</sequence>
<dbReference type="RefSeq" id="WP_161043542.1">
    <property type="nucleotide sequence ID" value="NZ_WWCR01000001.1"/>
</dbReference>
<dbReference type="Proteomes" id="UP000469734">
    <property type="component" value="Unassembled WGS sequence"/>
</dbReference>
<comment type="caution">
    <text evidence="1">The sequence shown here is derived from an EMBL/GenBank/DDBJ whole genome shotgun (WGS) entry which is preliminary data.</text>
</comment>
<proteinExistence type="predicted"/>
<keyword evidence="3" id="KW-1185">Reference proteome</keyword>
<evidence type="ECO:0000313" key="1">
    <source>
        <dbReference type="EMBL" id="MYM70757.1"/>
    </source>
</evidence>
<accession>A0A7X4GXY5</accession>
<dbReference type="AlphaFoldDB" id="A0A7X4GXY5"/>
<evidence type="ECO:0000313" key="3">
    <source>
        <dbReference type="Proteomes" id="UP000466332"/>
    </source>
</evidence>
<organism evidence="1 4">
    <name type="scientific">Duganella margarita</name>
    <dbReference type="NCBI Taxonomy" id="2692170"/>
    <lineage>
        <taxon>Bacteria</taxon>
        <taxon>Pseudomonadati</taxon>
        <taxon>Pseudomonadota</taxon>
        <taxon>Betaproteobacteria</taxon>
        <taxon>Burkholderiales</taxon>
        <taxon>Oxalobacteraceae</taxon>
        <taxon>Telluria group</taxon>
        <taxon>Duganella</taxon>
    </lineage>
</organism>
<protein>
    <submittedName>
        <fullName evidence="1">Uncharacterized protein</fullName>
    </submittedName>
</protein>
<dbReference type="EMBL" id="WWCR01000001">
    <property type="protein sequence ID" value="MYM70757.1"/>
    <property type="molecule type" value="Genomic_DNA"/>
</dbReference>
<name>A0A7X4GXY5_9BURK</name>